<proteinExistence type="predicted"/>
<dbReference type="Pfam" id="PF13359">
    <property type="entry name" value="DDE_Tnp_4"/>
    <property type="match status" value="1"/>
</dbReference>
<dbReference type="EMBL" id="JAPTMU010000001">
    <property type="protein sequence ID" value="KAJ4948096.1"/>
    <property type="molecule type" value="Genomic_DNA"/>
</dbReference>
<comment type="cofactor">
    <cofactor evidence="1">
        <name>a divalent metal cation</name>
        <dbReference type="ChEBI" id="CHEBI:60240"/>
    </cofactor>
</comment>
<keyword evidence="5" id="KW-1185">Reference proteome</keyword>
<evidence type="ECO:0000313" key="5">
    <source>
        <dbReference type="Proteomes" id="UP001219934"/>
    </source>
</evidence>
<feature type="non-terminal residue" evidence="4">
    <location>
        <position position="1"/>
    </location>
</feature>
<dbReference type="GO" id="GO:0046872">
    <property type="term" value="F:metal ion binding"/>
    <property type="evidence" value="ECO:0007669"/>
    <property type="project" value="UniProtKB-KW"/>
</dbReference>
<keyword evidence="2" id="KW-0479">Metal-binding</keyword>
<evidence type="ECO:0000259" key="3">
    <source>
        <dbReference type="Pfam" id="PF13359"/>
    </source>
</evidence>
<sequence>DGGRLAPVCPACRGLVRVLPGWLTTKPFARQLGQLTNKNSPIYARGTYPPPEYFILADGGYPCLQEPLALITPYKRPVRGMAEQRFNYHHSRGRSIIERAFG</sequence>
<dbReference type="InterPro" id="IPR027806">
    <property type="entry name" value="HARBI1_dom"/>
</dbReference>
<name>A0AAD6FUU1_9TELE</name>
<protein>
    <recommendedName>
        <fullName evidence="3">DDE Tnp4 domain-containing protein</fullName>
    </recommendedName>
</protein>
<organism evidence="4 5">
    <name type="scientific">Pogonophryne albipinna</name>
    <dbReference type="NCBI Taxonomy" id="1090488"/>
    <lineage>
        <taxon>Eukaryota</taxon>
        <taxon>Metazoa</taxon>
        <taxon>Chordata</taxon>
        <taxon>Craniata</taxon>
        <taxon>Vertebrata</taxon>
        <taxon>Euteleostomi</taxon>
        <taxon>Actinopterygii</taxon>
        <taxon>Neopterygii</taxon>
        <taxon>Teleostei</taxon>
        <taxon>Neoteleostei</taxon>
        <taxon>Acanthomorphata</taxon>
        <taxon>Eupercaria</taxon>
        <taxon>Perciformes</taxon>
        <taxon>Notothenioidei</taxon>
        <taxon>Pogonophryne</taxon>
    </lineage>
</organism>
<dbReference type="AlphaFoldDB" id="A0AAD6FUU1"/>
<evidence type="ECO:0000256" key="1">
    <source>
        <dbReference type="ARBA" id="ARBA00001968"/>
    </source>
</evidence>
<evidence type="ECO:0000313" key="4">
    <source>
        <dbReference type="EMBL" id="KAJ4948096.1"/>
    </source>
</evidence>
<evidence type="ECO:0000256" key="2">
    <source>
        <dbReference type="ARBA" id="ARBA00022723"/>
    </source>
</evidence>
<dbReference type="Proteomes" id="UP001219934">
    <property type="component" value="Unassembled WGS sequence"/>
</dbReference>
<gene>
    <name evidence="4" type="ORF">JOQ06_019636</name>
</gene>
<reference evidence="4" key="1">
    <citation type="submission" date="2022-11" db="EMBL/GenBank/DDBJ databases">
        <title>Chromosome-level genome of Pogonophryne albipinna.</title>
        <authorList>
            <person name="Jo E."/>
        </authorList>
    </citation>
    <scope>NUCLEOTIDE SEQUENCE</scope>
    <source>
        <strain evidence="4">SGF0006</strain>
        <tissue evidence="4">Muscle</tissue>
    </source>
</reference>
<feature type="domain" description="DDE Tnp4" evidence="3">
    <location>
        <begin position="39"/>
        <end position="102"/>
    </location>
</feature>
<comment type="caution">
    <text evidence="4">The sequence shown here is derived from an EMBL/GenBank/DDBJ whole genome shotgun (WGS) entry which is preliminary data.</text>
</comment>
<feature type="non-terminal residue" evidence="4">
    <location>
        <position position="102"/>
    </location>
</feature>
<accession>A0AAD6FUU1</accession>